<sequence length="285" mass="32435">MMKKQKKEKKNLFFKKLLQSIKEDQIPLLSAQTTYHFIMSLVPFLIVLLNIVLMVAASKLDLIFKWMEVIPSETRNILMTLINTIISNRSSSVLSISLLVALWSSSKALKSLIKAMNKAFDVRSENGFLKTQLKSILFTVVLLLLLMVTLVFIAFGGLILNLIEQYMKIRIPYFAQFFRYLIPIVSMIFGFTLLYKFAPDFDSTRSIKWKSAMLGGTIATIGWLLITLLYSFYVSNISNMSLTYGPLVGVFALFVWINLSSQIILISAEITANYDQVKRGVIYST</sequence>
<dbReference type="Pfam" id="PF03631">
    <property type="entry name" value="Virul_fac_BrkB"/>
    <property type="match status" value="1"/>
</dbReference>
<dbReference type="AlphaFoldDB" id="D6S8T0"/>
<evidence type="ECO:0000256" key="2">
    <source>
        <dbReference type="ARBA" id="ARBA00022475"/>
    </source>
</evidence>
<dbReference type="PIRSF" id="PIRSF035875">
    <property type="entry name" value="RNase_BN"/>
    <property type="match status" value="1"/>
</dbReference>
<gene>
    <name evidence="7" type="ORF">HMPREF0391_10866</name>
</gene>
<protein>
    <submittedName>
        <fullName evidence="7">YihY family protein</fullName>
    </submittedName>
</protein>
<dbReference type="PANTHER" id="PTHR30213">
    <property type="entry name" value="INNER MEMBRANE PROTEIN YHJD"/>
    <property type="match status" value="1"/>
</dbReference>
<dbReference type="Proteomes" id="UP000004063">
    <property type="component" value="Chromosome"/>
</dbReference>
<feature type="transmembrane region" description="Helical" evidence="6">
    <location>
        <begin position="180"/>
        <end position="199"/>
    </location>
</feature>
<comment type="subcellular location">
    <subcellularLocation>
        <location evidence="1">Cell membrane</location>
        <topology evidence="1">Multi-pass membrane protein</topology>
    </subcellularLocation>
</comment>
<dbReference type="InterPro" id="IPR017039">
    <property type="entry name" value="Virul_fac_BrkB"/>
</dbReference>
<dbReference type="GO" id="GO:0005886">
    <property type="term" value="C:plasma membrane"/>
    <property type="evidence" value="ECO:0007669"/>
    <property type="project" value="UniProtKB-SubCell"/>
</dbReference>
<evidence type="ECO:0000256" key="6">
    <source>
        <dbReference type="SAM" id="Phobius"/>
    </source>
</evidence>
<evidence type="ECO:0000313" key="7">
    <source>
        <dbReference type="EMBL" id="EFH93208.1"/>
    </source>
</evidence>
<dbReference type="NCBIfam" id="TIGR00765">
    <property type="entry name" value="yihY_not_rbn"/>
    <property type="match status" value="1"/>
</dbReference>
<keyword evidence="3 6" id="KW-0812">Transmembrane</keyword>
<dbReference type="HOGENOM" id="CLU_045539_4_3_9"/>
<feature type="transmembrane region" description="Helical" evidence="6">
    <location>
        <begin position="136"/>
        <end position="160"/>
    </location>
</feature>
<keyword evidence="4 6" id="KW-1133">Transmembrane helix</keyword>
<evidence type="ECO:0000256" key="4">
    <source>
        <dbReference type="ARBA" id="ARBA00022989"/>
    </source>
</evidence>
<keyword evidence="5 6" id="KW-0472">Membrane</keyword>
<keyword evidence="2" id="KW-1003">Cell membrane</keyword>
<feature type="transmembrane region" description="Helical" evidence="6">
    <location>
        <begin position="244"/>
        <end position="268"/>
    </location>
</feature>
<proteinExistence type="predicted"/>
<evidence type="ECO:0000256" key="5">
    <source>
        <dbReference type="ARBA" id="ARBA00023136"/>
    </source>
</evidence>
<evidence type="ECO:0000256" key="1">
    <source>
        <dbReference type="ARBA" id="ARBA00004651"/>
    </source>
</evidence>
<dbReference type="eggNOG" id="COG1295">
    <property type="taxonomic scope" value="Bacteria"/>
</dbReference>
<feature type="transmembrane region" description="Helical" evidence="6">
    <location>
        <begin position="35"/>
        <end position="57"/>
    </location>
</feature>
<reference evidence="7" key="1">
    <citation type="submission" date="2010-05" db="EMBL/GenBank/DDBJ databases">
        <authorList>
            <person name="Muzny D."/>
            <person name="Qin X."/>
            <person name="Buhay C."/>
            <person name="Dugan-Rocha S."/>
            <person name="Ding Y."/>
            <person name="Chen G."/>
            <person name="Hawes A."/>
            <person name="Holder M."/>
            <person name="Jhangiani S."/>
            <person name="Johnson A."/>
            <person name="Khan Z."/>
            <person name="Li Z."/>
            <person name="Liu W."/>
            <person name="Liu X."/>
            <person name="Perez L."/>
            <person name="Shen H."/>
            <person name="Wang Q."/>
            <person name="Watt J."/>
            <person name="Xi L."/>
            <person name="Xin Y."/>
            <person name="Zhou J."/>
            <person name="Deng J."/>
            <person name="Jiang H."/>
            <person name="Liu Y."/>
            <person name="Qu J."/>
            <person name="Song X.-Z."/>
            <person name="Zhang L."/>
            <person name="Villasana D."/>
            <person name="Johnson A."/>
            <person name="Liu J."/>
            <person name="Liyanage D."/>
            <person name="Lorensuhewa L."/>
            <person name="Robinson T."/>
            <person name="Song A."/>
            <person name="Song B.-B."/>
            <person name="Dinh H."/>
            <person name="Thornton R."/>
            <person name="Coyle M."/>
            <person name="Francisco L."/>
            <person name="Jackson L."/>
            <person name="Javaid M."/>
            <person name="Korchina V."/>
            <person name="Kovar C."/>
            <person name="Mata R."/>
            <person name="Mathew T."/>
            <person name="Ngo R."/>
            <person name="Nguyen L."/>
            <person name="Nguyen N."/>
            <person name="Okwuonu G."/>
            <person name="Ongeri F."/>
            <person name="Pham C."/>
            <person name="Simmons D."/>
            <person name="Wilczek-Boney K."/>
            <person name="Hale W."/>
            <person name="Jakkamsetti A."/>
            <person name="Pham P."/>
            <person name="Ruth R."/>
            <person name="San Lucas F."/>
            <person name="Warren J."/>
            <person name="Zhang J."/>
            <person name="Zhao Z."/>
            <person name="Zhou C."/>
            <person name="Zhu D."/>
            <person name="Lee S."/>
            <person name="Bess C."/>
            <person name="Blankenburg K."/>
            <person name="Forbes L."/>
            <person name="Fu Q."/>
            <person name="Gubbala S."/>
            <person name="Hirani K."/>
            <person name="Jayaseelan J.C."/>
            <person name="Lara F."/>
            <person name="Munidasa M."/>
            <person name="Palculict T."/>
            <person name="Patil S."/>
            <person name="Pu L.-L."/>
            <person name="Saada N."/>
            <person name="Tang L."/>
            <person name="Weissenberger G."/>
            <person name="Zhu Y."/>
            <person name="Hemphill L."/>
            <person name="Shang Y."/>
            <person name="Youmans B."/>
            <person name="Ayvaz T."/>
            <person name="Ross M."/>
            <person name="Santibanez J."/>
            <person name="Aqrawi P."/>
            <person name="Gross S."/>
            <person name="Joshi V."/>
            <person name="Fowler G."/>
            <person name="Nazareth L."/>
            <person name="Reid J."/>
            <person name="Worley K."/>
            <person name="Petrosino J."/>
            <person name="Highlander S."/>
            <person name="Gibbs R."/>
        </authorList>
    </citation>
    <scope>NUCLEOTIDE SEQUENCE [LARGE SCALE GENOMIC DNA]</scope>
    <source>
        <strain evidence="7">ATCC 53516</strain>
    </source>
</reference>
<comment type="caution">
    <text evidence="7">The sequence shown here is derived from an EMBL/GenBank/DDBJ whole genome shotgun (WGS) entry which is preliminary data.</text>
</comment>
<accession>D6S8T0</accession>
<evidence type="ECO:0000256" key="3">
    <source>
        <dbReference type="ARBA" id="ARBA00022692"/>
    </source>
</evidence>
<dbReference type="PANTHER" id="PTHR30213:SF0">
    <property type="entry name" value="UPF0761 MEMBRANE PROTEIN YIHY"/>
    <property type="match status" value="1"/>
</dbReference>
<name>D6S8T0_FINMA</name>
<feature type="transmembrane region" description="Helical" evidence="6">
    <location>
        <begin position="211"/>
        <end position="232"/>
    </location>
</feature>
<organism evidence="7">
    <name type="scientific">Finegoldia magna ATCC 53516</name>
    <dbReference type="NCBI Taxonomy" id="525282"/>
    <lineage>
        <taxon>Bacteria</taxon>
        <taxon>Bacillati</taxon>
        <taxon>Bacillota</taxon>
        <taxon>Tissierellia</taxon>
        <taxon>Tissierellales</taxon>
        <taxon>Peptoniphilaceae</taxon>
        <taxon>Finegoldia</taxon>
    </lineage>
</organism>
<dbReference type="EMBL" id="ACHM02000002">
    <property type="protein sequence ID" value="EFH93208.1"/>
    <property type="molecule type" value="Genomic_DNA"/>
</dbReference>